<reference evidence="2 3" key="1">
    <citation type="submission" date="2020-03" db="EMBL/GenBank/DDBJ databases">
        <title>Soil Listeria distribution.</title>
        <authorList>
            <person name="Liao J."/>
            <person name="Wiedmann M."/>
        </authorList>
    </citation>
    <scope>NUCLEOTIDE SEQUENCE [LARGE SCALE GENOMIC DNA]</scope>
    <source>
        <strain evidence="2 3">FSL L7-1681</strain>
    </source>
</reference>
<dbReference type="EMBL" id="JAARPL010000002">
    <property type="protein sequence ID" value="MBC1371275.1"/>
    <property type="molecule type" value="Genomic_DNA"/>
</dbReference>
<protein>
    <recommendedName>
        <fullName evidence="1">Peptidase M60 domain-containing protein</fullName>
    </recommendedName>
</protein>
<accession>A0A841Y4X0</accession>
<evidence type="ECO:0000313" key="3">
    <source>
        <dbReference type="Proteomes" id="UP000591929"/>
    </source>
</evidence>
<dbReference type="InterPro" id="IPR042279">
    <property type="entry name" value="Pep_M60_3"/>
</dbReference>
<organism evidence="2 3">
    <name type="scientific">Listeria booriae</name>
    <dbReference type="NCBI Taxonomy" id="1552123"/>
    <lineage>
        <taxon>Bacteria</taxon>
        <taxon>Bacillati</taxon>
        <taxon>Bacillota</taxon>
        <taxon>Bacilli</taxon>
        <taxon>Bacillales</taxon>
        <taxon>Listeriaceae</taxon>
        <taxon>Listeria</taxon>
    </lineage>
</organism>
<dbReference type="Proteomes" id="UP000591929">
    <property type="component" value="Unassembled WGS sequence"/>
</dbReference>
<dbReference type="InterPro" id="IPR031161">
    <property type="entry name" value="Peptidase_M60_dom"/>
</dbReference>
<evidence type="ECO:0000259" key="1">
    <source>
        <dbReference type="PROSITE" id="PS51723"/>
    </source>
</evidence>
<dbReference type="InterPro" id="IPR013783">
    <property type="entry name" value="Ig-like_fold"/>
</dbReference>
<dbReference type="Pfam" id="PF03272">
    <property type="entry name" value="Mucin_bdg"/>
    <property type="match status" value="5"/>
</dbReference>
<dbReference type="Gene3D" id="2.60.40.10">
    <property type="entry name" value="Immunoglobulins"/>
    <property type="match status" value="6"/>
</dbReference>
<comment type="caution">
    <text evidence="2">The sequence shown here is derived from an EMBL/GenBank/DDBJ whole genome shotgun (WGS) entry which is preliminary data.</text>
</comment>
<proteinExistence type="predicted"/>
<dbReference type="Gene3D" id="3.40.390.80">
    <property type="entry name" value="Peptidase M60, enhancin-like domain 2"/>
    <property type="match status" value="1"/>
</dbReference>
<feature type="domain" description="Peptidase M60" evidence="1">
    <location>
        <begin position="52"/>
        <end position="352"/>
    </location>
</feature>
<dbReference type="Gene3D" id="1.10.390.30">
    <property type="entry name" value="Peptidase M60, enhancin-like domain 3"/>
    <property type="match status" value="1"/>
</dbReference>
<gene>
    <name evidence="2" type="ORF">HB847_02755</name>
</gene>
<sequence length="1848" mass="203745">MRKILLLFFVSCLFFMLGNIRAEAGEINSKEIFSIEEPTWIFKSGMGRGKYHDRQDLGFILKENTKLKVRQINTNFKGSLTVRLLGDDSKVEKSVTVSSNWTTIEAGKALVPFVDTPYGEIGATLEYEVDSDVEQKPLPVYRQGGNQAAFFATWDNNDGDYGLIINKDFQLLIPKKDKNLARNLKGFPNLDAFIDYYNGIFKLNNDMAGLDNSSPTNRTAKNRYFLKADANGAGGAYYGSNWTAQSSNTVGMWLTKGSWGALHEIAHGYQTSLDNRGMYTGEVSNNLFGAQYEYDTYGRDEADRIGWMFGIGYKTQIENNLYTKMVKNFGTYGSVGLREQLILLALLKQKAGNEAFTKLYQGYRADANKASFNISQYTLPNAFNHYYSEHSGLDFTAVLERWGIKLTDNQPVINRAREYTPVASLADVVPENKLLDARLLVDPNVTIRSNFTMVTNEEIAPLNLTGSLNIELDTENIQDLKGTKIQIKNGKKVVQEQFIQGKQVTFENLPNGVYTVNFIGDVMKDYSVKQHYVYVKEAQNQAKILVEDTSKTDLTNQKIKFLGLGNVQFAEFNTDLSKEQGVLSISAKDPHAYFGQNLYAAIEIKDTQGNVVYQNRMAGVGVKTGTFEFPLKEGYQIQIEHVEPSRLASVEPISVRDRINTWTMSKWGLVNHQLQNDAQQDLIKKINAYGDALIQDNNLKDTALIYLPQKKNLLQAIHLLDEKNKKEYLDKYKALFDELNYGDNFKFTFQGLGNTVFATMNLSTKEQRLTVNTNKATPHVYFAERYATILVQGADGAKKYVKNYWGKKGYAASVDKVDLSLGDYITVIHEEGAGHRLIIQNTDSQKRLPNQKTVRYQLAQEGLKVVAEADVPKLVQDSPEVTSLLREGDTSIHGKATPGASVEVWIGNATSAKTVKADDLGEWKVTVPALMRGEIVRVISTYDGVRLVSPTYKVIVMPTIQSWLGVGETRMNGTAAPKATIDVLVNGVKKATVSADAAGNWEATVPALTLKQTVQLRATIDGDSTDSEIYHVDPMNLGDNFKFTFQGLGNAIFATMDLSTKEQRLTVNTNKATPHVYFAERYATILVQGADGAKKYVKNYWGKKGYAASVDKVDLSLGDYITVIHEEGAGHRLIIQNTGSQKRLPNQKIVRYQLVKDGIKVVAEADVPKLVQDSPEVTSLLREGDTSIQGKATPGASVEVLVGNTTPTKTVKADDLGEWKVTVSALIRGEIVYATSTYAGEQLTSPTYKVMAIPTIQSWLGIGETRINGQATPGATIDVLVNGVKKATVFADDSGSWEATVPALTLKQTVQLRATIENRYEDSEIYHVDPTNYGDNFKFTFQGLGNAVFATMDLSTKEQRLTVNTNKATPHVYFAERYATILVQGADGAKKYVKNYWGNKGYAASVDKVNLSLGDYITVIHEEGAGHRLIIQNTGSQKRLPNQKTVRYQLAQDGIKVVAEADVPKLVQDPPKVTSSVREGATSIQGKATPGASVEVLVGNATPTKAVKANDLGEWTVAISALVKGELVRVKSTSEGVQLVSPEYKVTALPTIQSWLGIGETRINGQATPGATIDVLVNGVKKVTVSADASGSWAATVPALTLGQTVQIRETTEDSSAASKIHQVDPIHYGDKFKFNLQGLCDITFATMDFSTKERLLTVNTIRTMPHWYFTERYATVLVQGTDGTKKYLKNYWGRKDYAASIDKVNLSLGDYITVIHEEGAGHRLIIQNTESQKRLPNQKIVRYQLVKEGLKVVAEADVPKLVQDPPKVTSFVREGATSIQGKATPGASVEVLVGNAIPTKTVKADDLGEWTVTVSALVKGETVRVKSTSEGVQLVSPEYKVTALPSK</sequence>
<evidence type="ECO:0000313" key="2">
    <source>
        <dbReference type="EMBL" id="MBC1371275.1"/>
    </source>
</evidence>
<dbReference type="SMART" id="SM01276">
    <property type="entry name" value="M60-like"/>
    <property type="match status" value="1"/>
</dbReference>
<dbReference type="PROSITE" id="PS51723">
    <property type="entry name" value="PEPTIDASE_M60"/>
    <property type="match status" value="1"/>
</dbReference>
<dbReference type="InterPro" id="IPR004954">
    <property type="entry name" value="Mucin-bd"/>
</dbReference>
<dbReference type="Pfam" id="PF13402">
    <property type="entry name" value="Peptidase_M60"/>
    <property type="match status" value="1"/>
</dbReference>
<name>A0A841Y4X0_9LIST</name>